<evidence type="ECO:0000313" key="2">
    <source>
        <dbReference type="EMBL" id="ANS51148.1"/>
    </source>
</evidence>
<keyword evidence="1" id="KW-0472">Membrane</keyword>
<dbReference type="AlphaFoldDB" id="A0A9W3SH05"/>
<feature type="transmembrane region" description="Helical" evidence="1">
    <location>
        <begin position="13"/>
        <end position="35"/>
    </location>
</feature>
<sequence length="36" mass="4203">MVQNKDTEEEESIYLYIPAIGFALFGVGMILYMFIR</sequence>
<dbReference type="EMBL" id="CP015350">
    <property type="protein sequence ID" value="ANS51148.1"/>
    <property type="molecule type" value="Genomic_DNA"/>
</dbReference>
<keyword evidence="1" id="KW-1133">Transmembrane helix</keyword>
<evidence type="ECO:0000313" key="3">
    <source>
        <dbReference type="Proteomes" id="UP000092743"/>
    </source>
</evidence>
<dbReference type="Proteomes" id="UP000092743">
    <property type="component" value="Chromosome"/>
</dbReference>
<keyword evidence="1" id="KW-0812">Transmembrane</keyword>
<organism evidence="2 3">
    <name type="scientific">Bacillus thuringiensis</name>
    <dbReference type="NCBI Taxonomy" id="1428"/>
    <lineage>
        <taxon>Bacteria</taxon>
        <taxon>Bacillati</taxon>
        <taxon>Bacillota</taxon>
        <taxon>Bacilli</taxon>
        <taxon>Bacillales</taxon>
        <taxon>Bacillaceae</taxon>
        <taxon>Bacillus</taxon>
        <taxon>Bacillus cereus group</taxon>
    </lineage>
</organism>
<evidence type="ECO:0000256" key="1">
    <source>
        <dbReference type="SAM" id="Phobius"/>
    </source>
</evidence>
<accession>A0A9W3SH05</accession>
<gene>
    <name evidence="2" type="ORF">BT246_58520</name>
</gene>
<name>A0A9W3SH05_BACTU</name>
<protein>
    <submittedName>
        <fullName evidence="2">Uncharacterized protein</fullName>
    </submittedName>
</protein>
<reference evidence="2 3" key="1">
    <citation type="submission" date="2016-04" db="EMBL/GenBank/DDBJ databases">
        <title>High quality genome of the nematocidal Bacillus thuringiensis MYBT18246.</title>
        <authorList>
            <person name="Hollensteiner J."/>
            <person name="Poehlein A."/>
            <person name="Sproeer C."/>
            <person name="Bunk B."/>
            <person name="Rosenstiel P."/>
            <person name="Schulenburg H."/>
            <person name="Liesegang H."/>
        </authorList>
    </citation>
    <scope>NUCLEOTIDE SEQUENCE [LARGE SCALE GENOMIC DNA]</scope>
    <source>
        <strain evidence="2 3">MYBT18246</strain>
    </source>
</reference>
<proteinExistence type="predicted"/>